<evidence type="ECO:0000256" key="1">
    <source>
        <dbReference type="ARBA" id="ARBA00022741"/>
    </source>
</evidence>
<dbReference type="RefSeq" id="WP_328239202.1">
    <property type="nucleotide sequence ID" value="NZ_JAROAS010000076.1"/>
</dbReference>
<dbReference type="EMBL" id="JAROAS010000076">
    <property type="protein sequence ID" value="MED4130655.1"/>
    <property type="molecule type" value="Genomic_DNA"/>
</dbReference>
<keyword evidence="4" id="KW-1185">Reference proteome</keyword>
<keyword evidence="1" id="KW-0547">Nucleotide-binding</keyword>
<keyword evidence="2" id="KW-0067">ATP-binding</keyword>
<dbReference type="Gene3D" id="3.30.1760.10">
    <property type="entry name" value="Conserved hypothetical protein from pyrococcus furiosus pfu- 392566-001, domain 2"/>
    <property type="match status" value="1"/>
</dbReference>
<sequence length="226" mass="26104">MNKVIFVSFDKLLFHEILDLKRLDRVKNSLSEEKVLREIPVAIERYGKYLILDGAHRTHALFELGIGSIPIQIVEKHEEEKITIGTWKHSIKNEKVIQELKKVCLQNKVHSKEQINIATIYTKNSVVKFDCINNSLSTKVKIMHDLYNTYVNSETEIRRLSSFTKSMQTEMVGNEAVIEYYIFSLTDIFQLADNNLLLPSGVTRINVPNKLDQANLNISIKHLSYN</sequence>
<accession>A0ABU6NRC4</accession>
<evidence type="ECO:0000256" key="2">
    <source>
        <dbReference type="ARBA" id="ARBA00022840"/>
    </source>
</evidence>
<dbReference type="InterPro" id="IPR036086">
    <property type="entry name" value="ParB/Sulfiredoxin_sf"/>
</dbReference>
<name>A0ABU6NRC4_9BACI</name>
<dbReference type="Proteomes" id="UP001341820">
    <property type="component" value="Unassembled WGS sequence"/>
</dbReference>
<dbReference type="InterPro" id="IPR023098">
    <property type="entry name" value="SerK/SbnI_C"/>
</dbReference>
<dbReference type="SUPFAM" id="SSF110849">
    <property type="entry name" value="ParB/Sulfiredoxin"/>
    <property type="match status" value="1"/>
</dbReference>
<evidence type="ECO:0000313" key="4">
    <source>
        <dbReference type="Proteomes" id="UP001341820"/>
    </source>
</evidence>
<reference evidence="3 4" key="1">
    <citation type="submission" date="2023-03" db="EMBL/GenBank/DDBJ databases">
        <title>Bacillus Genome Sequencing.</title>
        <authorList>
            <person name="Dunlap C."/>
        </authorList>
    </citation>
    <scope>NUCLEOTIDE SEQUENCE [LARGE SCALE GENOMIC DNA]</scope>
    <source>
        <strain evidence="3 4">B-4107</strain>
    </source>
</reference>
<dbReference type="Gene3D" id="3.90.1530.10">
    <property type="entry name" value="Conserved hypothetical protein from pyrococcus furiosus pfu- 392566-001, ParB domain"/>
    <property type="match status" value="1"/>
</dbReference>
<protein>
    <submittedName>
        <fullName evidence="3">ParB N-terminal domain-containing protein</fullName>
    </submittedName>
</protein>
<gene>
    <name evidence="3" type="ORF">P5F74_21310</name>
</gene>
<proteinExistence type="predicted"/>
<evidence type="ECO:0000313" key="3">
    <source>
        <dbReference type="EMBL" id="MED4130655.1"/>
    </source>
</evidence>
<comment type="caution">
    <text evidence="3">The sequence shown here is derived from an EMBL/GenBank/DDBJ whole genome shotgun (WGS) entry which is preliminary data.</text>
</comment>
<organism evidence="3 4">
    <name type="scientific">Shouchella miscanthi</name>
    <dbReference type="NCBI Taxonomy" id="2598861"/>
    <lineage>
        <taxon>Bacteria</taxon>
        <taxon>Bacillati</taxon>
        <taxon>Bacillota</taxon>
        <taxon>Bacilli</taxon>
        <taxon>Bacillales</taxon>
        <taxon>Bacillaceae</taxon>
        <taxon>Shouchella</taxon>
    </lineage>
</organism>